<feature type="signal peptide" evidence="1">
    <location>
        <begin position="1"/>
        <end position="25"/>
    </location>
</feature>
<evidence type="ECO:0000313" key="3">
    <source>
        <dbReference type="Proteomes" id="UP000062788"/>
    </source>
</evidence>
<evidence type="ECO:0000313" key="2">
    <source>
        <dbReference type="EMBL" id="KVE27681.1"/>
    </source>
</evidence>
<protein>
    <submittedName>
        <fullName evidence="2">Uncharacterized protein</fullName>
    </submittedName>
</protein>
<gene>
    <name evidence="2" type="ORF">WS67_11215</name>
</gene>
<keyword evidence="1" id="KW-0732">Signal</keyword>
<evidence type="ECO:0000256" key="1">
    <source>
        <dbReference type="SAM" id="SignalP"/>
    </source>
</evidence>
<dbReference type="EMBL" id="LOWA01000025">
    <property type="protein sequence ID" value="KVE27681.1"/>
    <property type="molecule type" value="Genomic_DNA"/>
</dbReference>
<name>A0A118DP85_9BURK</name>
<accession>A0A118DP85</accession>
<comment type="caution">
    <text evidence="2">The sequence shown here is derived from an EMBL/GenBank/DDBJ whole genome shotgun (WGS) entry which is preliminary data.</text>
</comment>
<dbReference type="AlphaFoldDB" id="A0A118DP85"/>
<reference evidence="2 3" key="1">
    <citation type="submission" date="2015-11" db="EMBL/GenBank/DDBJ databases">
        <title>Expanding the genomic diversity of Burkholderia species for the development of highly accurate diagnostics.</title>
        <authorList>
            <person name="Sahl J."/>
            <person name="Keim P."/>
            <person name="Wagner D."/>
        </authorList>
    </citation>
    <scope>NUCLEOTIDE SEQUENCE [LARGE SCALE GENOMIC DNA]</scope>
    <source>
        <strain evidence="2 3">TSV85</strain>
    </source>
</reference>
<dbReference type="Proteomes" id="UP000062788">
    <property type="component" value="Unassembled WGS sequence"/>
</dbReference>
<proteinExistence type="predicted"/>
<keyword evidence="3" id="KW-1185">Reference proteome</keyword>
<organism evidence="2 3">
    <name type="scientific">Burkholderia singularis</name>
    <dbReference type="NCBI Taxonomy" id="1503053"/>
    <lineage>
        <taxon>Bacteria</taxon>
        <taxon>Pseudomonadati</taxon>
        <taxon>Pseudomonadota</taxon>
        <taxon>Betaproteobacteria</taxon>
        <taxon>Burkholderiales</taxon>
        <taxon>Burkholderiaceae</taxon>
        <taxon>Burkholderia</taxon>
        <taxon>pseudomallei group</taxon>
    </lineage>
</organism>
<sequence length="64" mass="6677">MNSRYIQNFLMVSAAFFAISGPVRADDARACAAANGRVLQLAPAGGIDALANPSACVRGMRRGH</sequence>
<feature type="chain" id="PRO_5007158249" evidence="1">
    <location>
        <begin position="26"/>
        <end position="64"/>
    </location>
</feature>
<dbReference type="OrthoDB" id="9114654at2"/>
<dbReference type="RefSeq" id="WP_059516316.1">
    <property type="nucleotide sequence ID" value="NZ_CP013448.1"/>
</dbReference>